<comment type="subcellular location">
    <subcellularLocation>
        <location evidence="2">Mitochondrion inner membrane</location>
        <topology evidence="2">Peripheral membrane protein</topology>
        <orientation evidence="2">Matrix side</orientation>
    </subcellularLocation>
</comment>
<keyword evidence="9" id="KW-0496">Mitochondrion</keyword>
<reference evidence="12" key="1">
    <citation type="journal article" date="2015" name="Proc. Natl. Acad. Sci. U.S.A.">
        <title>Genome sequence of the Asian Tiger mosquito, Aedes albopictus, reveals insights into its biology, genetics, and evolution.</title>
        <authorList>
            <person name="Chen X.G."/>
            <person name="Jiang X."/>
            <person name="Gu J."/>
            <person name="Xu M."/>
            <person name="Wu Y."/>
            <person name="Deng Y."/>
            <person name="Zhang C."/>
            <person name="Bonizzoni M."/>
            <person name="Dermauw W."/>
            <person name="Vontas J."/>
            <person name="Armbruster P."/>
            <person name="Huang X."/>
            <person name="Yang Y."/>
            <person name="Zhang H."/>
            <person name="He W."/>
            <person name="Peng H."/>
            <person name="Liu Y."/>
            <person name="Wu K."/>
            <person name="Chen J."/>
            <person name="Lirakis M."/>
            <person name="Topalis P."/>
            <person name="Van Leeuwen T."/>
            <person name="Hall A.B."/>
            <person name="Jiang X."/>
            <person name="Thorpe C."/>
            <person name="Mueller R.L."/>
            <person name="Sun C."/>
            <person name="Waterhouse R.M."/>
            <person name="Yan G."/>
            <person name="Tu Z.J."/>
            <person name="Fang X."/>
            <person name="James A.A."/>
        </authorList>
    </citation>
    <scope>NUCLEOTIDE SEQUENCE [LARGE SCALE GENOMIC DNA]</scope>
    <source>
        <strain evidence="12">Foshan</strain>
    </source>
</reference>
<dbReference type="GeneID" id="109413483"/>
<protein>
    <recommendedName>
        <fullName evidence="13">Ubiquinone oxidoreductase ndufa5/b13 subunit</fullName>
    </recommendedName>
</protein>
<sequence length="161" mass="18151">MSTCRLCHQMSSALESAVFSERFSFGIVSIDRKLQRVIMSGAIKKATGLTGLHVAKNPHHTLTALYNKILRAVAKMPQDAAYRRYTEQIVSERAKVVATTPSVREVEDKINCGQVEELILQAENELTLARKMLGWKPWEPLVKQAPATQWSWPPAKIHELK</sequence>
<evidence type="ECO:0008006" key="13">
    <source>
        <dbReference type="Google" id="ProtNLM"/>
    </source>
</evidence>
<organism evidence="11 12">
    <name type="scientific">Aedes albopictus</name>
    <name type="common">Asian tiger mosquito</name>
    <name type="synonym">Stegomyia albopicta</name>
    <dbReference type="NCBI Taxonomy" id="7160"/>
    <lineage>
        <taxon>Eukaryota</taxon>
        <taxon>Metazoa</taxon>
        <taxon>Ecdysozoa</taxon>
        <taxon>Arthropoda</taxon>
        <taxon>Hexapoda</taxon>
        <taxon>Insecta</taxon>
        <taxon>Pterygota</taxon>
        <taxon>Neoptera</taxon>
        <taxon>Endopterygota</taxon>
        <taxon>Diptera</taxon>
        <taxon>Nematocera</taxon>
        <taxon>Culicoidea</taxon>
        <taxon>Culicidae</taxon>
        <taxon>Culicinae</taxon>
        <taxon>Aedini</taxon>
        <taxon>Aedes</taxon>
        <taxon>Stegomyia</taxon>
    </lineage>
</organism>
<keyword evidence="8" id="KW-0249">Electron transport</keyword>
<dbReference type="PANTHER" id="PTHR12653:SF0">
    <property type="entry name" value="NADH DEHYDROGENASE [UBIQUINONE] 1 ALPHA SUBCOMPLEX SUBUNIT 5"/>
    <property type="match status" value="1"/>
</dbReference>
<dbReference type="Proteomes" id="UP000069940">
    <property type="component" value="Unassembled WGS sequence"/>
</dbReference>
<accession>A0ABM1YCZ9</accession>
<keyword evidence="6" id="KW-0679">Respiratory chain</keyword>
<evidence type="ECO:0000256" key="4">
    <source>
        <dbReference type="ARBA" id="ARBA00011533"/>
    </source>
</evidence>
<comment type="similarity">
    <text evidence="3">Belongs to the complex I NDUFA5 subunit family.</text>
</comment>
<comment type="function">
    <text evidence="1">Accessory subunit of the mitochondrial membrane respiratory chain NADH dehydrogenase (Complex I), that is believed not to be involved in catalysis. Complex I functions in the transfer of electrons from NADH to the respiratory chain. The immediate electron acceptor for the enzyme is believed to be ubiquinone.</text>
</comment>
<dbReference type="RefSeq" id="XP_019542708.2">
    <property type="nucleotide sequence ID" value="XM_019687163.3"/>
</dbReference>
<dbReference type="PANTHER" id="PTHR12653">
    <property type="entry name" value="NADH-UBIQUINONE OXIDOREDUCTASE 13 KD-B SUBUNIT"/>
    <property type="match status" value="1"/>
</dbReference>
<evidence type="ECO:0000256" key="3">
    <source>
        <dbReference type="ARBA" id="ARBA00010261"/>
    </source>
</evidence>
<dbReference type="EnsemblMetazoa" id="AALFPA23_007996.R10753">
    <property type="protein sequence ID" value="AALFPA23_007996.P10753"/>
    <property type="gene ID" value="AALFPA23_007996"/>
</dbReference>
<evidence type="ECO:0000256" key="5">
    <source>
        <dbReference type="ARBA" id="ARBA00022448"/>
    </source>
</evidence>
<evidence type="ECO:0000256" key="9">
    <source>
        <dbReference type="ARBA" id="ARBA00023128"/>
    </source>
</evidence>
<keyword evidence="5" id="KW-0813">Transport</keyword>
<evidence type="ECO:0000256" key="6">
    <source>
        <dbReference type="ARBA" id="ARBA00022660"/>
    </source>
</evidence>
<keyword evidence="12" id="KW-1185">Reference proteome</keyword>
<evidence type="ECO:0000256" key="2">
    <source>
        <dbReference type="ARBA" id="ARBA00004443"/>
    </source>
</evidence>
<proteinExistence type="inferred from homology"/>
<evidence type="ECO:0000256" key="8">
    <source>
        <dbReference type="ARBA" id="ARBA00022982"/>
    </source>
</evidence>
<dbReference type="InterPro" id="IPR006806">
    <property type="entry name" value="NDUFA5"/>
</dbReference>
<evidence type="ECO:0000256" key="7">
    <source>
        <dbReference type="ARBA" id="ARBA00022792"/>
    </source>
</evidence>
<dbReference type="Pfam" id="PF04716">
    <property type="entry name" value="ETC_C1_NDUFA5"/>
    <property type="match status" value="1"/>
</dbReference>
<evidence type="ECO:0000313" key="12">
    <source>
        <dbReference type="Proteomes" id="UP000069940"/>
    </source>
</evidence>
<evidence type="ECO:0000256" key="10">
    <source>
        <dbReference type="ARBA" id="ARBA00023136"/>
    </source>
</evidence>
<comment type="subunit">
    <text evidence="4">Complex I is composed of 45 different subunits.</text>
</comment>
<evidence type="ECO:0000313" key="11">
    <source>
        <dbReference type="EnsemblMetazoa" id="AALFPA23_007996.P10753"/>
    </source>
</evidence>
<evidence type="ECO:0000256" key="1">
    <source>
        <dbReference type="ARBA" id="ARBA00003195"/>
    </source>
</evidence>
<keyword evidence="7" id="KW-0999">Mitochondrion inner membrane</keyword>
<name>A0ABM1YCZ9_AEDAL</name>
<keyword evidence="10" id="KW-0472">Membrane</keyword>
<reference evidence="11" key="2">
    <citation type="submission" date="2025-05" db="UniProtKB">
        <authorList>
            <consortium name="EnsemblMetazoa"/>
        </authorList>
    </citation>
    <scope>IDENTIFICATION</scope>
    <source>
        <strain evidence="11">Foshan</strain>
    </source>
</reference>